<comment type="caution">
    <text evidence="10">The sequence shown here is derived from an EMBL/GenBank/DDBJ whole genome shotgun (WGS) entry which is preliminary data.</text>
</comment>
<sequence>MLHEILLSLSGHPSPLLRSASSSSDDYAGLISPPERALLASLAHLSDLHVKLISFSAQMAASHPSVSCRAVATAIDSIHLAAFQRKVLEVEDSILRKDAGLVGAYNIVPLTAVVTEFDGWTRRMEWLWELVQFMLKVERTKDGEKSCTGARVMDWLRRELQTGYMDVEDTARVLVRVAEVAWLKQVSAWILYGKLPSFGAGDFFVRKSEDAEEEYTCVPSLLPSFVTPSTGASMLFIGRSLNQIHAKSAGDSRSLRGTDHLSTQLTQLSRLNHPLDSATFARTITDIKNFLSRTILQHILPLSKVLEALQLLRDFFLLRRGDFAMALTQQADEKIRSRWRRAENLAYEKREGLNTVVVKEGEVAAVLVRTWAAMGSMQGEHAEEDEGVELARDLVRLTLAARSYNAPKTASLEGIASIAPTPFRNLLFSVPVVLTLQIPSPLDLFLSQSDLHTYTAINSYLLSLRRAHLRLTDLWKITSLRRHHPAPPGPPYGSSRNGREKVHLLRQRYTARSRILRSAWATASATIFFLCETEGYLQTEVVAGLSDGFHQWLETGEDDQHHDEHNKVTTKVPPVQHEQDGEGEGDDDIWLAATTGTPPASTDDPNETEHHHHPRDPQTLATAHRVYLRTLVRRLLLSQQSFTDPLYELLVHIDHLVALIRRLHGVWSAADLEADVGVVDAFVDLEREERDVQTEIRAVERKVKRGIEGLIAELRRLEAAGPGGVGFQLGTGEEDVDGGDHGSRGEDGGGEGGQPEEGEEFAMREMGEYVPRRVGGVDRLLMKLDFGSWFGEHESTSVAGEEEEEL</sequence>
<evidence type="ECO:0000256" key="3">
    <source>
        <dbReference type="ARBA" id="ARBA00022490"/>
    </source>
</evidence>
<dbReference type="GO" id="GO:0043015">
    <property type="term" value="F:gamma-tubulin binding"/>
    <property type="evidence" value="ECO:0007669"/>
    <property type="project" value="InterPro"/>
</dbReference>
<dbReference type="GO" id="GO:0005874">
    <property type="term" value="C:microtubule"/>
    <property type="evidence" value="ECO:0007669"/>
    <property type="project" value="UniProtKB-KW"/>
</dbReference>
<reference evidence="10" key="1">
    <citation type="journal article" date="2023" name="Mol. Phylogenet. Evol.">
        <title>Genome-scale phylogeny and comparative genomics of the fungal order Sordariales.</title>
        <authorList>
            <person name="Hensen N."/>
            <person name="Bonometti L."/>
            <person name="Westerberg I."/>
            <person name="Brannstrom I.O."/>
            <person name="Guillou S."/>
            <person name="Cros-Aarteil S."/>
            <person name="Calhoun S."/>
            <person name="Haridas S."/>
            <person name="Kuo A."/>
            <person name="Mondo S."/>
            <person name="Pangilinan J."/>
            <person name="Riley R."/>
            <person name="LaButti K."/>
            <person name="Andreopoulos B."/>
            <person name="Lipzen A."/>
            <person name="Chen C."/>
            <person name="Yan M."/>
            <person name="Daum C."/>
            <person name="Ng V."/>
            <person name="Clum A."/>
            <person name="Steindorff A."/>
            <person name="Ohm R.A."/>
            <person name="Martin F."/>
            <person name="Silar P."/>
            <person name="Natvig D.O."/>
            <person name="Lalanne C."/>
            <person name="Gautier V."/>
            <person name="Ament-Velasquez S.L."/>
            <person name="Kruys A."/>
            <person name="Hutchinson M.I."/>
            <person name="Powell A.J."/>
            <person name="Barry K."/>
            <person name="Miller A.N."/>
            <person name="Grigoriev I.V."/>
            <person name="Debuchy R."/>
            <person name="Gladieux P."/>
            <person name="Hiltunen Thoren M."/>
            <person name="Johannesson H."/>
        </authorList>
    </citation>
    <scope>NUCLEOTIDE SEQUENCE</scope>
    <source>
        <strain evidence="10">CBS 118394</strain>
    </source>
</reference>
<dbReference type="InterPro" id="IPR007259">
    <property type="entry name" value="GCP"/>
</dbReference>
<gene>
    <name evidence="10" type="ORF">B0H66DRAFT_267816</name>
</gene>
<protein>
    <recommendedName>
        <fullName evidence="6">Spindle pole body component</fullName>
    </recommendedName>
</protein>
<dbReference type="GO" id="GO:0051321">
    <property type="term" value="P:meiotic cell cycle"/>
    <property type="evidence" value="ECO:0007669"/>
    <property type="project" value="TreeGrafter"/>
</dbReference>
<name>A0AAE0M659_9PEZI</name>
<accession>A0AAE0M659</accession>
<evidence type="ECO:0000313" key="10">
    <source>
        <dbReference type="EMBL" id="KAK3319369.1"/>
    </source>
</evidence>
<dbReference type="Proteomes" id="UP001283341">
    <property type="component" value="Unassembled WGS sequence"/>
</dbReference>
<dbReference type="GO" id="GO:0000278">
    <property type="term" value="P:mitotic cell cycle"/>
    <property type="evidence" value="ECO:0007669"/>
    <property type="project" value="TreeGrafter"/>
</dbReference>
<dbReference type="GO" id="GO:0051225">
    <property type="term" value="P:spindle assembly"/>
    <property type="evidence" value="ECO:0007669"/>
    <property type="project" value="TreeGrafter"/>
</dbReference>
<dbReference type="InterPro" id="IPR041470">
    <property type="entry name" value="GCP_N"/>
</dbReference>
<dbReference type="GO" id="GO:0044732">
    <property type="term" value="C:mitotic spindle pole body"/>
    <property type="evidence" value="ECO:0007669"/>
    <property type="project" value="TreeGrafter"/>
</dbReference>
<feature type="domain" description="Gamma tubulin complex component protein N-terminal" evidence="9">
    <location>
        <begin position="2"/>
        <end position="299"/>
    </location>
</feature>
<evidence type="ECO:0000256" key="5">
    <source>
        <dbReference type="ARBA" id="ARBA00023212"/>
    </source>
</evidence>
<evidence type="ECO:0000256" key="2">
    <source>
        <dbReference type="ARBA" id="ARBA00010337"/>
    </source>
</evidence>
<reference evidence="10" key="2">
    <citation type="submission" date="2023-06" db="EMBL/GenBank/DDBJ databases">
        <authorList>
            <consortium name="Lawrence Berkeley National Laboratory"/>
            <person name="Haridas S."/>
            <person name="Hensen N."/>
            <person name="Bonometti L."/>
            <person name="Westerberg I."/>
            <person name="Brannstrom I.O."/>
            <person name="Guillou S."/>
            <person name="Cros-Aarteil S."/>
            <person name="Calhoun S."/>
            <person name="Kuo A."/>
            <person name="Mondo S."/>
            <person name="Pangilinan J."/>
            <person name="Riley R."/>
            <person name="Labutti K."/>
            <person name="Andreopoulos B."/>
            <person name="Lipzen A."/>
            <person name="Chen C."/>
            <person name="Yanf M."/>
            <person name="Daum C."/>
            <person name="Ng V."/>
            <person name="Clum A."/>
            <person name="Steindorff A."/>
            <person name="Ohm R."/>
            <person name="Martin F."/>
            <person name="Silar P."/>
            <person name="Natvig D."/>
            <person name="Lalanne C."/>
            <person name="Gautier V."/>
            <person name="Ament-Velasquez S.L."/>
            <person name="Kruys A."/>
            <person name="Hutchinson M.I."/>
            <person name="Powell A.J."/>
            <person name="Barry K."/>
            <person name="Miller A.N."/>
            <person name="Grigoriev I.V."/>
            <person name="Debuchy R."/>
            <person name="Gladieux P."/>
            <person name="Thoren M.H."/>
            <person name="Johannesson H."/>
        </authorList>
    </citation>
    <scope>NUCLEOTIDE SEQUENCE</scope>
    <source>
        <strain evidence="10">CBS 118394</strain>
    </source>
</reference>
<comment type="subcellular location">
    <subcellularLocation>
        <location evidence="1 6">Cytoplasm</location>
        <location evidence="1 6">Cytoskeleton</location>
        <location evidence="1 6">Microtubule organizing center</location>
    </subcellularLocation>
</comment>
<evidence type="ECO:0000259" key="9">
    <source>
        <dbReference type="Pfam" id="PF17681"/>
    </source>
</evidence>
<dbReference type="Pfam" id="PF04130">
    <property type="entry name" value="GCP_C_terminal"/>
    <property type="match status" value="1"/>
</dbReference>
<evidence type="ECO:0000256" key="6">
    <source>
        <dbReference type="RuleBase" id="RU363050"/>
    </source>
</evidence>
<dbReference type="GO" id="GO:0000930">
    <property type="term" value="C:gamma-tubulin complex"/>
    <property type="evidence" value="ECO:0007669"/>
    <property type="project" value="TreeGrafter"/>
</dbReference>
<evidence type="ECO:0000313" key="11">
    <source>
        <dbReference type="Proteomes" id="UP001283341"/>
    </source>
</evidence>
<keyword evidence="3 6" id="KW-0963">Cytoplasm</keyword>
<feature type="compositionally biased region" description="Basic and acidic residues" evidence="7">
    <location>
        <begin position="558"/>
        <end position="567"/>
    </location>
</feature>
<dbReference type="InterPro" id="IPR040457">
    <property type="entry name" value="GCP_C"/>
</dbReference>
<dbReference type="GO" id="GO:0031122">
    <property type="term" value="P:cytoplasmic microtubule organization"/>
    <property type="evidence" value="ECO:0007669"/>
    <property type="project" value="TreeGrafter"/>
</dbReference>
<keyword evidence="5 6" id="KW-0206">Cytoskeleton</keyword>
<dbReference type="Pfam" id="PF17681">
    <property type="entry name" value="GCP_N_terminal"/>
    <property type="match status" value="1"/>
</dbReference>
<dbReference type="PANTHER" id="PTHR19302:SF27">
    <property type="entry name" value="GAMMA-TUBULIN COMPLEX COMPONENT 4"/>
    <property type="match status" value="1"/>
</dbReference>
<evidence type="ECO:0000256" key="1">
    <source>
        <dbReference type="ARBA" id="ARBA00004267"/>
    </source>
</evidence>
<dbReference type="Gene3D" id="1.20.120.1900">
    <property type="entry name" value="Gamma-tubulin complex, C-terminal domain"/>
    <property type="match status" value="1"/>
</dbReference>
<dbReference type="AlphaFoldDB" id="A0AAE0M659"/>
<feature type="compositionally biased region" description="Basic and acidic residues" evidence="7">
    <location>
        <begin position="738"/>
        <end position="747"/>
    </location>
</feature>
<evidence type="ECO:0000259" key="8">
    <source>
        <dbReference type="Pfam" id="PF04130"/>
    </source>
</evidence>
<dbReference type="GO" id="GO:0007020">
    <property type="term" value="P:microtubule nucleation"/>
    <property type="evidence" value="ECO:0007669"/>
    <property type="project" value="InterPro"/>
</dbReference>
<comment type="similarity">
    <text evidence="2 6">Belongs to the TUBGCP family.</text>
</comment>
<dbReference type="GO" id="GO:0051011">
    <property type="term" value="F:microtubule minus-end binding"/>
    <property type="evidence" value="ECO:0007669"/>
    <property type="project" value="TreeGrafter"/>
</dbReference>
<dbReference type="PANTHER" id="PTHR19302">
    <property type="entry name" value="GAMMA TUBULIN COMPLEX PROTEIN"/>
    <property type="match status" value="1"/>
</dbReference>
<dbReference type="EMBL" id="JAUEDM010000004">
    <property type="protein sequence ID" value="KAK3319369.1"/>
    <property type="molecule type" value="Genomic_DNA"/>
</dbReference>
<proteinExistence type="inferred from homology"/>
<feature type="region of interest" description="Disordered" evidence="7">
    <location>
        <begin position="557"/>
        <end position="620"/>
    </location>
</feature>
<keyword evidence="4 6" id="KW-0493">Microtubule</keyword>
<feature type="domain" description="Gamma tubulin complex component C-terminal" evidence="8">
    <location>
        <begin position="307"/>
        <end position="790"/>
    </location>
</feature>
<dbReference type="InterPro" id="IPR042241">
    <property type="entry name" value="GCP_C_sf"/>
</dbReference>
<organism evidence="10 11">
    <name type="scientific">Apodospora peruviana</name>
    <dbReference type="NCBI Taxonomy" id="516989"/>
    <lineage>
        <taxon>Eukaryota</taxon>
        <taxon>Fungi</taxon>
        <taxon>Dikarya</taxon>
        <taxon>Ascomycota</taxon>
        <taxon>Pezizomycotina</taxon>
        <taxon>Sordariomycetes</taxon>
        <taxon>Sordariomycetidae</taxon>
        <taxon>Sordariales</taxon>
        <taxon>Lasiosphaeriaceae</taxon>
        <taxon>Apodospora</taxon>
    </lineage>
</organism>
<evidence type="ECO:0000256" key="4">
    <source>
        <dbReference type="ARBA" id="ARBA00022701"/>
    </source>
</evidence>
<evidence type="ECO:0000256" key="7">
    <source>
        <dbReference type="SAM" id="MobiDB-lite"/>
    </source>
</evidence>
<feature type="region of interest" description="Disordered" evidence="7">
    <location>
        <begin position="726"/>
        <end position="757"/>
    </location>
</feature>
<dbReference type="GO" id="GO:0000922">
    <property type="term" value="C:spindle pole"/>
    <property type="evidence" value="ECO:0007669"/>
    <property type="project" value="InterPro"/>
</dbReference>
<keyword evidence="11" id="KW-1185">Reference proteome</keyword>